<feature type="domain" description="Bacteriophage T5 Orf172 DNA-binding" evidence="1">
    <location>
        <begin position="280"/>
        <end position="374"/>
    </location>
</feature>
<organism evidence="2">
    <name type="scientific">Bacillus subtilis (strain 168)</name>
    <dbReference type="NCBI Taxonomy" id="224308"/>
    <lineage>
        <taxon>Bacteria</taxon>
        <taxon>Bacillati</taxon>
        <taxon>Bacillota</taxon>
        <taxon>Bacilli</taxon>
        <taxon>Bacillales</taxon>
        <taxon>Bacillaceae</taxon>
        <taxon>Bacillus</taxon>
    </lineage>
</organism>
<reference evidence="2" key="1">
    <citation type="submission" date="2020-04" db="EMBL/GenBank/DDBJ databases">
        <title>Phage recombination drives evolution of spore-forming Bacilli.</title>
        <authorList>
            <person name="Dragos A."/>
            <person name="Kovacs A.T."/>
        </authorList>
    </citation>
    <scope>NUCLEOTIDE SEQUENCE</scope>
    <source>
        <strain evidence="2">168</strain>
    </source>
</reference>
<accession>A0A6M3Z8T3</accession>
<dbReference type="Pfam" id="PF13455">
    <property type="entry name" value="MUG113"/>
    <property type="match status" value="1"/>
</dbReference>
<dbReference type="AlphaFoldDB" id="A0A6M3Z8T3"/>
<dbReference type="KEGG" id="bsu:BSU06780"/>
<gene>
    <name evidence="2" type="ORF">HIR78_03860</name>
</gene>
<sequence>MASNRYHSINEIMESQLFYQITTPPKKTQKAQYDPEVEKFLEIIEFVKENGREPQKVPTDLTERSLASRLIGIRKDPDRMEYLKEYDEIGLLEVRSKELTIPKISSIDDILKSGLSALLGDNLNNDITRSIFDTSSLQKVTTMPEYVAKRKKIKDFGKFEELFKKCHKEITEGKRKILTFKNEQDIQSNSFYILKGVLLYVEDVGERKKAKGKTNARLRCIFENGTESDMLLRSLSAELYKHGRRVTDNEDTLLDNVREDDVSTGFIYVLKSLSTDPQISSIKNLYKIGFTTGSVENRIRNAENQSTYLYAPVEIVTTYQVFNMNASKFETAIHHALANNNLDVSILGANGKMLVPKEWFVVTLEDLQAVIDEIVMMVHLYD</sequence>
<name>A0A6M3Z8T3_BACSU</name>
<dbReference type="EMBL" id="CP052842">
    <property type="protein sequence ID" value="QJP87213.1"/>
    <property type="molecule type" value="Genomic_DNA"/>
</dbReference>
<evidence type="ECO:0000259" key="1">
    <source>
        <dbReference type="SMART" id="SM00974"/>
    </source>
</evidence>
<dbReference type="OrthoDB" id="9814995at2"/>
<evidence type="ECO:0000313" key="2">
    <source>
        <dbReference type="EMBL" id="QJP87213.1"/>
    </source>
</evidence>
<proteinExistence type="predicted"/>
<dbReference type="InterPro" id="IPR018306">
    <property type="entry name" value="Phage_T5_Orf172_DNA-bd"/>
</dbReference>
<dbReference type="SMART" id="SM00974">
    <property type="entry name" value="T5orf172"/>
    <property type="match status" value="1"/>
</dbReference>
<dbReference type="RefSeq" id="WP_009966754.1">
    <property type="nucleotide sequence ID" value="NC_000964.3"/>
</dbReference>
<dbReference type="SMR" id="A0A6M3Z8T3"/>
<protein>
    <submittedName>
        <fullName evidence="2">GIY-YIG nuclease family protein</fullName>
    </submittedName>
</protein>